<dbReference type="InterPro" id="IPR042104">
    <property type="entry name" value="PKS_dehydratase_sf"/>
</dbReference>
<dbReference type="InterPro" id="IPR050091">
    <property type="entry name" value="PKS_NRPS_Biosynth_Enz"/>
</dbReference>
<evidence type="ECO:0000256" key="2">
    <source>
        <dbReference type="ARBA" id="ARBA00022450"/>
    </source>
</evidence>
<evidence type="ECO:0000259" key="9">
    <source>
        <dbReference type="PROSITE" id="PS50075"/>
    </source>
</evidence>
<dbReference type="CDD" id="cd00833">
    <property type="entry name" value="PKS"/>
    <property type="match status" value="1"/>
</dbReference>
<dbReference type="SMART" id="SM00826">
    <property type="entry name" value="PKS_DH"/>
    <property type="match status" value="1"/>
</dbReference>
<dbReference type="SUPFAM" id="SSF52151">
    <property type="entry name" value="FabD/lysophospholipase-like"/>
    <property type="match status" value="1"/>
</dbReference>
<dbReference type="Gene3D" id="3.40.50.720">
    <property type="entry name" value="NAD(P)-binding Rossmann-like Domain"/>
    <property type="match status" value="1"/>
</dbReference>
<dbReference type="Gene3D" id="3.30.70.3290">
    <property type="match status" value="1"/>
</dbReference>
<dbReference type="InterPro" id="IPR014030">
    <property type="entry name" value="Ketoacyl_synth_N"/>
</dbReference>
<organism evidence="12 13">
    <name type="scientific">Streptomyces luomodiensis</name>
    <dbReference type="NCBI Taxonomy" id="3026192"/>
    <lineage>
        <taxon>Bacteria</taxon>
        <taxon>Bacillati</taxon>
        <taxon>Actinomycetota</taxon>
        <taxon>Actinomycetes</taxon>
        <taxon>Kitasatosporales</taxon>
        <taxon>Streptomycetaceae</taxon>
        <taxon>Streptomyces</taxon>
    </lineage>
</organism>
<dbReference type="Pfam" id="PF00109">
    <property type="entry name" value="ketoacyl-synt"/>
    <property type="match status" value="1"/>
</dbReference>
<dbReference type="InterPro" id="IPR032821">
    <property type="entry name" value="PKS_assoc"/>
</dbReference>
<feature type="domain" description="Ketosynthase family 3 (KS3)" evidence="10">
    <location>
        <begin position="30"/>
        <end position="440"/>
    </location>
</feature>
<dbReference type="PANTHER" id="PTHR43775:SF37">
    <property type="entry name" value="SI:DKEY-61P9.11"/>
    <property type="match status" value="1"/>
</dbReference>
<dbReference type="Pfam" id="PF00550">
    <property type="entry name" value="PP-binding"/>
    <property type="match status" value="1"/>
</dbReference>
<evidence type="ECO:0000313" key="12">
    <source>
        <dbReference type="EMBL" id="WNE94028.1"/>
    </source>
</evidence>
<dbReference type="Pfam" id="PF14765">
    <property type="entry name" value="PS-DH"/>
    <property type="match status" value="1"/>
</dbReference>
<evidence type="ECO:0000256" key="1">
    <source>
        <dbReference type="ARBA" id="ARBA00004792"/>
    </source>
</evidence>
<dbReference type="SMART" id="SM00827">
    <property type="entry name" value="PKS_AT"/>
    <property type="match status" value="1"/>
</dbReference>
<dbReference type="EMBL" id="CP117522">
    <property type="protein sequence ID" value="WNE94028.1"/>
    <property type="molecule type" value="Genomic_DNA"/>
</dbReference>
<keyword evidence="5" id="KW-0045">Antibiotic biosynthesis</keyword>
<dbReference type="PANTHER" id="PTHR43775">
    <property type="entry name" value="FATTY ACID SYNTHASE"/>
    <property type="match status" value="1"/>
</dbReference>
<dbReference type="Pfam" id="PF00698">
    <property type="entry name" value="Acyl_transf_1"/>
    <property type="match status" value="1"/>
</dbReference>
<dbReference type="InterPro" id="IPR057326">
    <property type="entry name" value="KR_dom"/>
</dbReference>
<dbReference type="InterPro" id="IPR013968">
    <property type="entry name" value="PKS_KR"/>
</dbReference>
<dbReference type="InterPro" id="IPR036291">
    <property type="entry name" value="NAD(P)-bd_dom_sf"/>
</dbReference>
<dbReference type="InterPro" id="IPR014031">
    <property type="entry name" value="Ketoacyl_synth_C"/>
</dbReference>
<evidence type="ECO:0000256" key="3">
    <source>
        <dbReference type="ARBA" id="ARBA00022553"/>
    </source>
</evidence>
<dbReference type="Gene3D" id="1.10.1200.10">
    <property type="entry name" value="ACP-like"/>
    <property type="match status" value="1"/>
</dbReference>
<feature type="region of interest" description="N-terminal hotdog fold" evidence="7">
    <location>
        <begin position="884"/>
        <end position="996"/>
    </location>
</feature>
<proteinExistence type="predicted"/>
<dbReference type="InterPro" id="IPR001227">
    <property type="entry name" value="Ac_transferase_dom_sf"/>
</dbReference>
<dbReference type="InterPro" id="IPR018201">
    <property type="entry name" value="Ketoacyl_synth_AS"/>
</dbReference>
<dbReference type="Proteomes" id="UP001305606">
    <property type="component" value="Chromosome"/>
</dbReference>
<dbReference type="InterPro" id="IPR016039">
    <property type="entry name" value="Thiolase-like"/>
</dbReference>
<accession>A0ABY9UNC7</accession>
<keyword evidence="3" id="KW-0597">Phosphoprotein</keyword>
<evidence type="ECO:0000256" key="5">
    <source>
        <dbReference type="ARBA" id="ARBA00023194"/>
    </source>
</evidence>
<dbReference type="RefSeq" id="WP_311033520.1">
    <property type="nucleotide sequence ID" value="NZ_CP117522.1"/>
</dbReference>
<dbReference type="PROSITE" id="PS00012">
    <property type="entry name" value="PHOSPHOPANTETHEINE"/>
    <property type="match status" value="1"/>
</dbReference>
<dbReference type="InterPro" id="IPR020841">
    <property type="entry name" value="PKS_Beta-ketoAc_synthase_dom"/>
</dbReference>
<dbReference type="Gene3D" id="3.40.366.10">
    <property type="entry name" value="Malonyl-Coenzyme A Acyl Carrier Protein, domain 2"/>
    <property type="match status" value="1"/>
</dbReference>
<dbReference type="PROSITE" id="PS50075">
    <property type="entry name" value="CARRIER"/>
    <property type="match status" value="1"/>
</dbReference>
<dbReference type="PROSITE" id="PS00606">
    <property type="entry name" value="KS3_1"/>
    <property type="match status" value="1"/>
</dbReference>
<dbReference type="SUPFAM" id="SSF47336">
    <property type="entry name" value="ACP-like"/>
    <property type="match status" value="1"/>
</dbReference>
<reference evidence="12 13" key="1">
    <citation type="submission" date="2023-02" db="EMBL/GenBank/DDBJ databases">
        <title>Streptomyces sp. SCA4-21 with antifungal activity against Fusarium oxysporum f. sp. cubense, Streptomyces sp. SCA2-17 with antifungal activity against Fusarium oxysporum f. sp. cubense.</title>
        <authorList>
            <person name="Qi D."/>
        </authorList>
    </citation>
    <scope>NUCLEOTIDE SEQUENCE [LARGE SCALE GENOMIC DNA]</scope>
    <source>
        <strain evidence="12 13">SCA4-21</strain>
    </source>
</reference>
<dbReference type="InterPro" id="IPR049552">
    <property type="entry name" value="PKS_DH_N"/>
</dbReference>
<dbReference type="SMART" id="SM00823">
    <property type="entry name" value="PKS_PP"/>
    <property type="match status" value="1"/>
</dbReference>
<dbReference type="Pfam" id="PF08659">
    <property type="entry name" value="KR"/>
    <property type="match status" value="1"/>
</dbReference>
<evidence type="ECO:0000256" key="6">
    <source>
        <dbReference type="ARBA" id="ARBA00023315"/>
    </source>
</evidence>
<dbReference type="SMART" id="SM00825">
    <property type="entry name" value="PKS_KS"/>
    <property type="match status" value="1"/>
</dbReference>
<dbReference type="InterPro" id="IPR009081">
    <property type="entry name" value="PP-bd_ACP"/>
</dbReference>
<dbReference type="PROSITE" id="PS52019">
    <property type="entry name" value="PKS_MFAS_DH"/>
    <property type="match status" value="1"/>
</dbReference>
<dbReference type="CDD" id="cd08955">
    <property type="entry name" value="KR_2_FAS_SDR_x"/>
    <property type="match status" value="1"/>
</dbReference>
<sequence length="1789" mass="190412">MSEQLPAVKQALVTIRKLQAQLAAEQRAKSEPIAIIGMGCRFPGGVTDPEGFWRLVDGGVDAVTEVPVDRWRGGAVRWGAFLSDVDAFDAAFFGITPREAAAMDPQQRLLLEVAWGALENAGLPPDRLAGSRTGVFVGVVVNDYDKLSTGARDIYTVTGNGHSFPAGRLSYVLGLEGPCMAVDTACSSSLVAVHLACQSLRLGESTTALAGGVNLMLAPDMTDMMATAQALSPDGRCKTFDARANGYVRGEGCGVLVLKRLSDAVADGDPIHAVIRGSAVNSDGRSSGLTAPNVSAQRDLLRQALRTAGAQASDIGYVETHGTGTPLGDPIEVDALSDVLGAPRPDGSRCVLGAVKTNIGHLEAAAGVAGIIKAVLALRHERIPANLHLRTPNPRIDLTSTALTLAGEPTPWPKREGRPRMAGVSSFGISGTNAHLVLADPPAEATPAAPHPQPPAGRAVLVPLSARDTGALGRLADTWRDLLAGKPENVADLAYTAAVHRQHHPHRAAFLLTGQAEPRLVTTTAPQPSKVVFVFPGQGSQWLGMGRDLYAHEPVFRQTFVACDEAVRAETGWSLIEELHTDAAASRLERIDVVQPLLFAMQVSLAALWRAAGVEPDAVVGHSMGEVAAAHVAGALTLTDAARIICRRSRLMRRLSGHGAMLLVDLPAEDVQRALSPYADRVSVAAGNSRRTTVVSGDRDAVEELRAQWADADVFCRLIKVEVASHSPQVEVLDEDLRQALAELEPATAKVRMYSTVVARDCDGSELGPDYWVRNLRAPVLFSQAVGALMAEGDTVFVEIAPHPVLLPAIEEDGGRVLPSSRRDHDERSVFLESLACLYTAGHTIDWRALHPGGGRCVDLPPYPFQRERYWVDTAPPPHPTTGHPLLGEPVSPATAPGTRIRQRTLRLPYLADHRVGGSAILPAAAYLEMALSAARTPPLLRDVSFEQMAVLGQDGTGTVQLVQEQDTFTIFARAADGGSWTRCARGTALAAETDVAPPPSAESPHTIRSRCPTRVTADEHYDGYARRGIDYGPAFRQVAQMWTGDAEALGRISLSGSPAGYLCHPALLDSCFQVLGALVPDQGPPAPVVPVGVGRMRVYRRPGDQVWVHARLSGTGDTGDLRVLDDDGQVLIEVDHLAVRRLAAAPSLREVCYEVAWRPVERPALPSAGRPARGPWLVLADRSGVGTALVSLLEARGQECAVVQAHEMDPADDAAWESLLDRVLGERRECAGVVHLWSLDTTPTEHTTAQTLMADQRLTGLSTLSLVRALARRRWRDHPRLWLVTAGAQDAGGTPVAVSQAPLWGLARTLGLEHPEVACTRVDLAPRPEADQAAGDLVLELTAPDGEDEIALRPAGRYAARLLRSSPDAVATQPAFAPDGTFLITGGLGGLGLGLAEWLAAHGVRHLVLTGRSAPSPEARQRLESLTASGTEIVVHSADVTRREDLARVLADIDTRLPPLRGVVHAAMVLDDRTVMELDAERYDRVMEPKAQGAWNLHELTWGRQLDHFVLYSSAATLLGSPGQANYAAANAFLGALARHRRSLGAPALCIDWGLFSQAGIMAGRDGDGQRLAHRGIGTLTPEEGTEILGHLLPGTTPHLAALRVNLRQWLEFYPAAARASLFTELRGEEWATPPDPAADPDLAARLRDAAPAQRSRLVQEAVTGQLGKIMRIDAARIDTTAAFTSMGIDSLMALELRNRLESVFGIRLPVTALFASPTVADLAEQVVALLGIAEETPGPVTGNAPGPVARETPGKAAEAAPGDLDELGTDALLALIDDAVDRIEGGE</sequence>
<feature type="region of interest" description="C-terminal hotdog fold" evidence="7">
    <location>
        <begin position="1013"/>
        <end position="1149"/>
    </location>
</feature>
<comment type="pathway">
    <text evidence="1">Antibiotic biosynthesis.</text>
</comment>
<evidence type="ECO:0000256" key="7">
    <source>
        <dbReference type="PROSITE-ProRule" id="PRU01363"/>
    </source>
</evidence>
<dbReference type="InterPro" id="IPR020806">
    <property type="entry name" value="PKS_PP-bd"/>
</dbReference>
<name>A0ABY9UNC7_9ACTN</name>
<feature type="domain" description="PKS/mFAS DH" evidence="11">
    <location>
        <begin position="884"/>
        <end position="1149"/>
    </location>
</feature>
<dbReference type="Pfam" id="PF21089">
    <property type="entry name" value="PKS_DH_N"/>
    <property type="match status" value="1"/>
</dbReference>
<dbReference type="InterPro" id="IPR014043">
    <property type="entry name" value="Acyl_transferase_dom"/>
</dbReference>
<evidence type="ECO:0000259" key="10">
    <source>
        <dbReference type="PROSITE" id="PS52004"/>
    </source>
</evidence>
<keyword evidence="4" id="KW-0808">Transferase</keyword>
<evidence type="ECO:0000313" key="13">
    <source>
        <dbReference type="Proteomes" id="UP001305606"/>
    </source>
</evidence>
<feature type="active site" description="Proton donor; for dehydratase activity" evidence="7">
    <location>
        <position position="1070"/>
    </location>
</feature>
<dbReference type="InterPro" id="IPR020807">
    <property type="entry name" value="PKS_DH"/>
</dbReference>
<dbReference type="SUPFAM" id="SSF51735">
    <property type="entry name" value="NAD(P)-binding Rossmann-fold domains"/>
    <property type="match status" value="2"/>
</dbReference>
<dbReference type="InterPro" id="IPR016036">
    <property type="entry name" value="Malonyl_transacylase_ACP-bd"/>
</dbReference>
<feature type="region of interest" description="Disordered" evidence="8">
    <location>
        <begin position="1738"/>
        <end position="1764"/>
    </location>
</feature>
<dbReference type="PROSITE" id="PS52004">
    <property type="entry name" value="KS3_2"/>
    <property type="match status" value="1"/>
</dbReference>
<gene>
    <name evidence="12" type="ORF">PS467_01195</name>
</gene>
<evidence type="ECO:0000256" key="8">
    <source>
        <dbReference type="SAM" id="MobiDB-lite"/>
    </source>
</evidence>
<dbReference type="InterPro" id="IPR006162">
    <property type="entry name" value="Ppantetheine_attach_site"/>
</dbReference>
<dbReference type="InterPro" id="IPR049551">
    <property type="entry name" value="PKS_DH_C"/>
</dbReference>
<protein>
    <submittedName>
        <fullName evidence="12">Type I polyketide synthase</fullName>
    </submittedName>
</protein>
<dbReference type="InterPro" id="IPR049900">
    <property type="entry name" value="PKS_mFAS_DH"/>
</dbReference>
<keyword evidence="2" id="KW-0596">Phosphopantetheine</keyword>
<dbReference type="Pfam" id="PF02801">
    <property type="entry name" value="Ketoacyl-synt_C"/>
    <property type="match status" value="1"/>
</dbReference>
<feature type="active site" description="Proton acceptor; for dehydratase activity" evidence="7">
    <location>
        <position position="914"/>
    </location>
</feature>
<keyword evidence="13" id="KW-1185">Reference proteome</keyword>
<keyword evidence="6" id="KW-0012">Acyltransferase</keyword>
<dbReference type="SUPFAM" id="SSF53901">
    <property type="entry name" value="Thiolase-like"/>
    <property type="match status" value="1"/>
</dbReference>
<dbReference type="SMART" id="SM00822">
    <property type="entry name" value="PKS_KR"/>
    <property type="match status" value="1"/>
</dbReference>
<feature type="domain" description="Carrier" evidence="9">
    <location>
        <begin position="1654"/>
        <end position="1732"/>
    </location>
</feature>
<dbReference type="InterPro" id="IPR016035">
    <property type="entry name" value="Acyl_Trfase/lysoPLipase"/>
</dbReference>
<dbReference type="SMART" id="SM01294">
    <property type="entry name" value="PKS_PP_betabranch"/>
    <property type="match status" value="1"/>
</dbReference>
<dbReference type="SUPFAM" id="SSF55048">
    <property type="entry name" value="Probable ACP-binding domain of malonyl-CoA ACP transacylase"/>
    <property type="match status" value="1"/>
</dbReference>
<dbReference type="Gene3D" id="3.40.47.10">
    <property type="match status" value="1"/>
</dbReference>
<evidence type="ECO:0000259" key="11">
    <source>
        <dbReference type="PROSITE" id="PS52019"/>
    </source>
</evidence>
<dbReference type="InterPro" id="IPR036736">
    <property type="entry name" value="ACP-like_sf"/>
</dbReference>
<dbReference type="Pfam" id="PF16197">
    <property type="entry name" value="KAsynt_C_assoc"/>
    <property type="match status" value="1"/>
</dbReference>
<dbReference type="Gene3D" id="3.10.129.110">
    <property type="entry name" value="Polyketide synthase dehydratase"/>
    <property type="match status" value="1"/>
</dbReference>
<evidence type="ECO:0000256" key="4">
    <source>
        <dbReference type="ARBA" id="ARBA00022679"/>
    </source>
</evidence>